<evidence type="ECO:0000313" key="6">
    <source>
        <dbReference type="Proteomes" id="UP000826195"/>
    </source>
</evidence>
<reference evidence="5 6" key="1">
    <citation type="journal article" date="2021" name="J. Hered.">
        <title>A chromosome-level genome assembly of the parasitoid wasp, Cotesia glomerata (Hymenoptera: Braconidae).</title>
        <authorList>
            <person name="Pinto B.J."/>
            <person name="Weis J.J."/>
            <person name="Gamble T."/>
            <person name="Ode P.J."/>
            <person name="Paul R."/>
            <person name="Zaspel J.M."/>
        </authorList>
    </citation>
    <scope>NUCLEOTIDE SEQUENCE [LARGE SCALE GENOMIC DNA]</scope>
    <source>
        <strain evidence="5">CgM1</strain>
    </source>
</reference>
<dbReference type="PROSITE" id="PS50276">
    <property type="entry name" value="PANCREATIC_HORMONE_2"/>
    <property type="match status" value="1"/>
</dbReference>
<protein>
    <submittedName>
        <fullName evidence="5">Uncharacterized protein</fullName>
    </submittedName>
</protein>
<gene>
    <name evidence="5" type="ORF">KQX54_009512</name>
</gene>
<organism evidence="5 6">
    <name type="scientific">Cotesia glomerata</name>
    <name type="common">Lepidopteran parasitic wasp</name>
    <name type="synonym">Apanteles glomeratus</name>
    <dbReference type="NCBI Taxonomy" id="32391"/>
    <lineage>
        <taxon>Eukaryota</taxon>
        <taxon>Metazoa</taxon>
        <taxon>Ecdysozoa</taxon>
        <taxon>Arthropoda</taxon>
        <taxon>Hexapoda</taxon>
        <taxon>Insecta</taxon>
        <taxon>Pterygota</taxon>
        <taxon>Neoptera</taxon>
        <taxon>Endopterygota</taxon>
        <taxon>Hymenoptera</taxon>
        <taxon>Apocrita</taxon>
        <taxon>Ichneumonoidea</taxon>
        <taxon>Braconidae</taxon>
        <taxon>Microgastrinae</taxon>
        <taxon>Cotesia</taxon>
    </lineage>
</organism>
<name>A0AAV7HWR0_COTGL</name>
<dbReference type="GO" id="GO:0005179">
    <property type="term" value="F:hormone activity"/>
    <property type="evidence" value="ECO:0007669"/>
    <property type="project" value="InterPro"/>
</dbReference>
<dbReference type="Pfam" id="PF00159">
    <property type="entry name" value="Hormone_3"/>
    <property type="match status" value="1"/>
</dbReference>
<dbReference type="InterPro" id="IPR001955">
    <property type="entry name" value="Pancreatic_hormone-like"/>
</dbReference>
<feature type="signal peptide" evidence="4">
    <location>
        <begin position="1"/>
        <end position="31"/>
    </location>
</feature>
<keyword evidence="4" id="KW-0732">Signal</keyword>
<dbReference type="AlphaFoldDB" id="A0AAV7HWR0"/>
<comment type="caution">
    <text evidence="5">The sequence shown here is derived from an EMBL/GenBank/DDBJ whole genome shotgun (WGS) entry which is preliminary data.</text>
</comment>
<dbReference type="EMBL" id="JAHXZJ010001864">
    <property type="protein sequence ID" value="KAH0549468.1"/>
    <property type="molecule type" value="Genomic_DNA"/>
</dbReference>
<comment type="subcellular location">
    <subcellularLocation>
        <location evidence="1">Secreted</location>
    </subcellularLocation>
</comment>
<evidence type="ECO:0000256" key="4">
    <source>
        <dbReference type="SAM" id="SignalP"/>
    </source>
</evidence>
<keyword evidence="3" id="KW-0964">Secreted</keyword>
<evidence type="ECO:0000313" key="5">
    <source>
        <dbReference type="EMBL" id="KAH0549468.1"/>
    </source>
</evidence>
<evidence type="ECO:0000256" key="1">
    <source>
        <dbReference type="ARBA" id="ARBA00004613"/>
    </source>
</evidence>
<dbReference type="Proteomes" id="UP000826195">
    <property type="component" value="Unassembled WGS sequence"/>
</dbReference>
<feature type="chain" id="PRO_5043328070" evidence="4">
    <location>
        <begin position="32"/>
        <end position="160"/>
    </location>
</feature>
<evidence type="ECO:0000256" key="2">
    <source>
        <dbReference type="ARBA" id="ARBA00010022"/>
    </source>
</evidence>
<keyword evidence="6" id="KW-1185">Reference proteome</keyword>
<proteinExistence type="inferred from homology"/>
<sequence length="160" mass="18725">MNRIMGLSDNIGSTLALIVLTTWIFGSGVTCDEPETMSRPTRPKMMASSDELRKFLDVVRDYYTVSSKARYGKRGVIPAIIVHDRPHTRVIIDSLMKTLESVKNKHREREKVFKIERTAGTGHKRYHDNRVKQENKKNINIHTRVLFNSLLRRWLYHFKN</sequence>
<comment type="similarity">
    <text evidence="2">Belongs to the NPY family.</text>
</comment>
<evidence type="ECO:0000256" key="3">
    <source>
        <dbReference type="ARBA" id="ARBA00022525"/>
    </source>
</evidence>
<accession>A0AAV7HWR0</accession>
<dbReference type="GO" id="GO:0005576">
    <property type="term" value="C:extracellular region"/>
    <property type="evidence" value="ECO:0007669"/>
    <property type="project" value="UniProtKB-SubCell"/>
</dbReference>